<feature type="domain" description="RING-type" evidence="6">
    <location>
        <begin position="15"/>
        <end position="55"/>
    </location>
</feature>
<feature type="coiled-coil region" evidence="5">
    <location>
        <begin position="179"/>
        <end position="284"/>
    </location>
</feature>
<dbReference type="InterPro" id="IPR013083">
    <property type="entry name" value="Znf_RING/FYVE/PHD"/>
</dbReference>
<dbReference type="InterPro" id="IPR000315">
    <property type="entry name" value="Znf_B-box"/>
</dbReference>
<dbReference type="Pfam" id="PF25600">
    <property type="entry name" value="TRIM_CC"/>
    <property type="match status" value="1"/>
</dbReference>
<dbReference type="PANTHER" id="PTHR25465">
    <property type="entry name" value="B-BOX DOMAIN CONTAINING"/>
    <property type="match status" value="1"/>
</dbReference>
<dbReference type="CDD" id="cd19769">
    <property type="entry name" value="Bbox2_TRIM16-like"/>
    <property type="match status" value="1"/>
</dbReference>
<keyword evidence="2 4" id="KW-0863">Zinc-finger</keyword>
<sequence>MAQALLCGLQDEFTCSLCLETPTDSVSLHCGHRFCLDCLMDCWEKSQVCRCPQCRHIFTTKPEFYRKIVLSVLKKFNETRLSSPPFQKYAGPENVVCGACTGEKCRARRSCVTCVACYHQIHFHFKIAALMHKNVVHRIGAKKKKLCAKHQKWLYFYCKTDHMCICLMCAVTEHNGHEMVELEMEINEKERQLGATVSKIKRSLEEKEKTLMETRKVVKQMKENLKRFTDLIQCFEEAHETPAERIREQEKEQIEKAEGVIEQLERETEELKKKDAELMELSDTKDH</sequence>
<protein>
    <submittedName>
        <fullName evidence="8">Uncharacterized protein</fullName>
    </submittedName>
</protein>
<evidence type="ECO:0000256" key="4">
    <source>
        <dbReference type="PROSITE-ProRule" id="PRU00024"/>
    </source>
</evidence>
<feature type="domain" description="B box-type" evidence="7">
    <location>
        <begin position="142"/>
        <end position="182"/>
    </location>
</feature>
<dbReference type="PROSITE" id="PS50089">
    <property type="entry name" value="ZF_RING_2"/>
    <property type="match status" value="1"/>
</dbReference>
<evidence type="ECO:0000256" key="1">
    <source>
        <dbReference type="ARBA" id="ARBA00022723"/>
    </source>
</evidence>
<dbReference type="GeneTree" id="ENSGT01150000286950"/>
<dbReference type="PROSITE" id="PS50119">
    <property type="entry name" value="ZF_BBOX"/>
    <property type="match status" value="1"/>
</dbReference>
<dbReference type="GO" id="GO:0008270">
    <property type="term" value="F:zinc ion binding"/>
    <property type="evidence" value="ECO:0007669"/>
    <property type="project" value="UniProtKB-KW"/>
</dbReference>
<evidence type="ECO:0000313" key="9">
    <source>
        <dbReference type="Proteomes" id="UP000694620"/>
    </source>
</evidence>
<evidence type="ECO:0000259" key="7">
    <source>
        <dbReference type="PROSITE" id="PS50119"/>
    </source>
</evidence>
<dbReference type="InterPro" id="IPR001841">
    <property type="entry name" value="Znf_RING"/>
</dbReference>
<dbReference type="Gene3D" id="3.30.160.60">
    <property type="entry name" value="Classic Zinc Finger"/>
    <property type="match status" value="1"/>
</dbReference>
<reference evidence="8" key="1">
    <citation type="submission" date="2025-08" db="UniProtKB">
        <authorList>
            <consortium name="Ensembl"/>
        </authorList>
    </citation>
    <scope>IDENTIFICATION</scope>
</reference>
<dbReference type="Proteomes" id="UP000694620">
    <property type="component" value="Unassembled WGS sequence"/>
</dbReference>
<dbReference type="Ensembl" id="ENSECRT00000022139.1">
    <property type="protein sequence ID" value="ENSECRP00000021672.1"/>
    <property type="gene ID" value="ENSECRG00000014632.1"/>
</dbReference>
<proteinExistence type="predicted"/>
<keyword evidence="9" id="KW-1185">Reference proteome</keyword>
<evidence type="ECO:0000256" key="5">
    <source>
        <dbReference type="SAM" id="Coils"/>
    </source>
</evidence>
<dbReference type="Pfam" id="PF00097">
    <property type="entry name" value="zf-C3HC4"/>
    <property type="match status" value="1"/>
</dbReference>
<evidence type="ECO:0000256" key="2">
    <source>
        <dbReference type="ARBA" id="ARBA00022771"/>
    </source>
</evidence>
<dbReference type="InterPro" id="IPR017907">
    <property type="entry name" value="Znf_RING_CS"/>
</dbReference>
<reference evidence="8" key="2">
    <citation type="submission" date="2025-09" db="UniProtKB">
        <authorList>
            <consortium name="Ensembl"/>
        </authorList>
    </citation>
    <scope>IDENTIFICATION</scope>
</reference>
<accession>A0A8C4STD5</accession>
<dbReference type="SUPFAM" id="SSF57850">
    <property type="entry name" value="RING/U-box"/>
    <property type="match status" value="1"/>
</dbReference>
<dbReference type="AlphaFoldDB" id="A0A8C4STD5"/>
<evidence type="ECO:0000259" key="6">
    <source>
        <dbReference type="PROSITE" id="PS50089"/>
    </source>
</evidence>
<dbReference type="PANTHER" id="PTHR25465:SF14">
    <property type="entry name" value="E3 UBIQUITIN-PROTEIN LIGASE TRIM65"/>
    <property type="match status" value="1"/>
</dbReference>
<dbReference type="PROSITE" id="PS00518">
    <property type="entry name" value="ZF_RING_1"/>
    <property type="match status" value="1"/>
</dbReference>
<keyword evidence="1" id="KW-0479">Metal-binding</keyword>
<dbReference type="InterPro" id="IPR058030">
    <property type="entry name" value="TRIM8/14/16/25/29/45/65_CC"/>
</dbReference>
<dbReference type="Pfam" id="PF00643">
    <property type="entry name" value="zf-B_box"/>
    <property type="match status" value="1"/>
</dbReference>
<evidence type="ECO:0000313" key="8">
    <source>
        <dbReference type="Ensembl" id="ENSECRP00000021672.1"/>
    </source>
</evidence>
<dbReference type="SMART" id="SM00184">
    <property type="entry name" value="RING"/>
    <property type="match status" value="1"/>
</dbReference>
<organism evidence="8 9">
    <name type="scientific">Erpetoichthys calabaricus</name>
    <name type="common">Rope fish</name>
    <name type="synonym">Calamoichthys calabaricus</name>
    <dbReference type="NCBI Taxonomy" id="27687"/>
    <lineage>
        <taxon>Eukaryota</taxon>
        <taxon>Metazoa</taxon>
        <taxon>Chordata</taxon>
        <taxon>Craniata</taxon>
        <taxon>Vertebrata</taxon>
        <taxon>Euteleostomi</taxon>
        <taxon>Actinopterygii</taxon>
        <taxon>Polypteriformes</taxon>
        <taxon>Polypteridae</taxon>
        <taxon>Erpetoichthys</taxon>
    </lineage>
</organism>
<keyword evidence="5" id="KW-0175">Coiled coil</keyword>
<name>A0A8C4STD5_ERPCA</name>
<dbReference type="SMART" id="SM00336">
    <property type="entry name" value="BBOX"/>
    <property type="match status" value="1"/>
</dbReference>
<dbReference type="InterPro" id="IPR018957">
    <property type="entry name" value="Znf_C3HC4_RING-type"/>
</dbReference>
<dbReference type="Gene3D" id="3.30.40.10">
    <property type="entry name" value="Zinc/RING finger domain, C3HC4 (zinc finger)"/>
    <property type="match status" value="1"/>
</dbReference>
<keyword evidence="3" id="KW-0862">Zinc</keyword>
<evidence type="ECO:0000256" key="3">
    <source>
        <dbReference type="ARBA" id="ARBA00022833"/>
    </source>
</evidence>
<dbReference type="InterPro" id="IPR051051">
    <property type="entry name" value="E3_ubiq-ligase_TRIM/RNF"/>
</dbReference>
<dbReference type="SUPFAM" id="SSF57845">
    <property type="entry name" value="B-box zinc-binding domain"/>
    <property type="match status" value="1"/>
</dbReference>